<sequence length="45" mass="5406">MHNGLDQYLVPKLYIEERGLKSIEIRHSEFISESHHIDKQIIMRT</sequence>
<keyword evidence="2" id="KW-1185">Reference proteome</keyword>
<dbReference type="STRING" id="886377.Murru_1327"/>
<dbReference type="HOGENOM" id="CLU_3202203_0_0_10"/>
<reference evidence="1 2" key="2">
    <citation type="journal article" date="2012" name="Stand. Genomic Sci.">
        <title>Complete genome sequence of the facultatively anaerobic, appendaged bacterium Muricauda ruestringensis type strain (B1(T)).</title>
        <authorList>
            <person name="Huntemann M."/>
            <person name="Teshima H."/>
            <person name="Lapidus A."/>
            <person name="Nolan M."/>
            <person name="Lucas S."/>
            <person name="Hammon N."/>
            <person name="Deshpande S."/>
            <person name="Cheng J.F."/>
            <person name="Tapia R."/>
            <person name="Goodwin L.A."/>
            <person name="Pitluck S."/>
            <person name="Liolios K."/>
            <person name="Pagani I."/>
            <person name="Ivanova N."/>
            <person name="Mavromatis K."/>
            <person name="Mikhailova N."/>
            <person name="Pati A."/>
            <person name="Chen A."/>
            <person name="Palaniappan K."/>
            <person name="Land M."/>
            <person name="Hauser L."/>
            <person name="Pan C."/>
            <person name="Brambilla E.M."/>
            <person name="Rohde M."/>
            <person name="Spring S."/>
            <person name="Goker M."/>
            <person name="Detter J.C."/>
            <person name="Bristow J."/>
            <person name="Eisen J.A."/>
            <person name="Markowitz V."/>
            <person name="Hugenholtz P."/>
            <person name="Kyrpides N.C."/>
            <person name="Klenk H.P."/>
            <person name="Woyke T."/>
        </authorList>
    </citation>
    <scope>NUCLEOTIDE SEQUENCE [LARGE SCALE GENOMIC DNA]</scope>
    <source>
        <strain evidence="2">DSM 13258 / LMG 19739 / B1</strain>
    </source>
</reference>
<gene>
    <name evidence="1" type="ordered locus">Murru_1327</name>
</gene>
<evidence type="ECO:0000313" key="2">
    <source>
        <dbReference type="Proteomes" id="UP000008908"/>
    </source>
</evidence>
<dbReference type="EMBL" id="CP002999">
    <property type="protein sequence ID" value="AEM70369.1"/>
    <property type="molecule type" value="Genomic_DNA"/>
</dbReference>
<dbReference type="KEGG" id="mrs:Murru_1327"/>
<organism evidence="1 2">
    <name type="scientific">Allomuricauda ruestringensis (strain DSM 13258 / CIP 107369 / LMG 19739 / B1)</name>
    <name type="common">Muricauda ruestringensis</name>
    <dbReference type="NCBI Taxonomy" id="886377"/>
    <lineage>
        <taxon>Bacteria</taxon>
        <taxon>Pseudomonadati</taxon>
        <taxon>Bacteroidota</taxon>
        <taxon>Flavobacteriia</taxon>
        <taxon>Flavobacteriales</taxon>
        <taxon>Flavobacteriaceae</taxon>
        <taxon>Flagellimonas</taxon>
    </lineage>
</organism>
<proteinExistence type="predicted"/>
<name>G2PPB7_ALLRU</name>
<evidence type="ECO:0000313" key="1">
    <source>
        <dbReference type="EMBL" id="AEM70369.1"/>
    </source>
</evidence>
<protein>
    <submittedName>
        <fullName evidence="1">Uncharacterized protein</fullName>
    </submittedName>
</protein>
<dbReference type="AlphaFoldDB" id="G2PPB7"/>
<accession>G2PPB7</accession>
<reference evidence="2" key="1">
    <citation type="submission" date="2011-08" db="EMBL/GenBank/DDBJ databases">
        <title>The complete genome of Muricauda ruestringensis DSM 13258.</title>
        <authorList>
            <person name="Lucas S."/>
            <person name="Han J."/>
            <person name="Lapidus A."/>
            <person name="Bruce D."/>
            <person name="Goodwin L."/>
            <person name="Pitluck S."/>
            <person name="Peters L."/>
            <person name="Kyrpides N."/>
            <person name="Mavromatis K."/>
            <person name="Ivanova N."/>
            <person name="Ovchinnikova G."/>
            <person name="Teshima H."/>
            <person name="Detter J.C."/>
            <person name="Tapia R."/>
            <person name="Han C."/>
            <person name="Land M."/>
            <person name="Hauser L."/>
            <person name="Markowitz V."/>
            <person name="Cheng J.-F."/>
            <person name="Hugenholtz P."/>
            <person name="Woyke T."/>
            <person name="Wu D."/>
            <person name="Spring S."/>
            <person name="Schroeder M."/>
            <person name="Brambilla E."/>
            <person name="Klenk H.-P."/>
            <person name="Eisen J.A."/>
        </authorList>
    </citation>
    <scope>NUCLEOTIDE SEQUENCE [LARGE SCALE GENOMIC DNA]</scope>
    <source>
        <strain evidence="2">DSM 13258 / LMG 19739 / B1</strain>
    </source>
</reference>
<dbReference type="Proteomes" id="UP000008908">
    <property type="component" value="Chromosome"/>
</dbReference>